<dbReference type="InterPro" id="IPR025857">
    <property type="entry name" value="MacB_PCD"/>
</dbReference>
<feature type="domain" description="ABC3 transporter permease C-terminal" evidence="9">
    <location>
        <begin position="320"/>
        <end position="430"/>
    </location>
</feature>
<evidence type="ECO:0000256" key="5">
    <source>
        <dbReference type="ARBA" id="ARBA00023136"/>
    </source>
</evidence>
<evidence type="ECO:0000256" key="2">
    <source>
        <dbReference type="ARBA" id="ARBA00022475"/>
    </source>
</evidence>
<dbReference type="RefSeq" id="WP_208266409.1">
    <property type="nucleotide sequence ID" value="NZ_BAAAGM010000018.1"/>
</dbReference>
<evidence type="ECO:0000256" key="1">
    <source>
        <dbReference type="ARBA" id="ARBA00004651"/>
    </source>
</evidence>
<feature type="transmembrane region" description="Helical" evidence="8">
    <location>
        <begin position="360"/>
        <end position="393"/>
    </location>
</feature>
<protein>
    <submittedName>
        <fullName evidence="11">ABC transporter permease</fullName>
    </submittedName>
</protein>
<evidence type="ECO:0000256" key="8">
    <source>
        <dbReference type="SAM" id="Phobius"/>
    </source>
</evidence>
<dbReference type="Pfam" id="PF12704">
    <property type="entry name" value="MacB_PCD"/>
    <property type="match status" value="1"/>
</dbReference>
<evidence type="ECO:0000256" key="4">
    <source>
        <dbReference type="ARBA" id="ARBA00022989"/>
    </source>
</evidence>
<dbReference type="EMBL" id="JAGEOK010000006">
    <property type="protein sequence ID" value="MBO2438081.1"/>
    <property type="molecule type" value="Genomic_DNA"/>
</dbReference>
<feature type="transmembrane region" description="Helical" evidence="8">
    <location>
        <begin position="399"/>
        <end position="421"/>
    </location>
</feature>
<dbReference type="Proteomes" id="UP000666915">
    <property type="component" value="Unassembled WGS sequence"/>
</dbReference>
<feature type="compositionally biased region" description="Gly residues" evidence="7">
    <location>
        <begin position="68"/>
        <end position="102"/>
    </location>
</feature>
<evidence type="ECO:0000256" key="3">
    <source>
        <dbReference type="ARBA" id="ARBA00022692"/>
    </source>
</evidence>
<comment type="similarity">
    <text evidence="6">Belongs to the ABC-4 integral membrane protein family.</text>
</comment>
<feature type="transmembrane region" description="Helical" evidence="8">
    <location>
        <begin position="21"/>
        <end position="42"/>
    </location>
</feature>
<keyword evidence="4 8" id="KW-1133">Transmembrane helix</keyword>
<name>A0ABS3QW41_9ACTN</name>
<proteinExistence type="inferred from homology"/>
<keyword evidence="12" id="KW-1185">Reference proteome</keyword>
<dbReference type="InterPro" id="IPR050250">
    <property type="entry name" value="Macrolide_Exporter_MacB"/>
</dbReference>
<keyword evidence="3 8" id="KW-0812">Transmembrane</keyword>
<evidence type="ECO:0000259" key="9">
    <source>
        <dbReference type="Pfam" id="PF02687"/>
    </source>
</evidence>
<keyword evidence="2" id="KW-1003">Cell membrane</keyword>
<evidence type="ECO:0000259" key="10">
    <source>
        <dbReference type="Pfam" id="PF12704"/>
    </source>
</evidence>
<dbReference type="Pfam" id="PF02687">
    <property type="entry name" value="FtsX"/>
    <property type="match status" value="1"/>
</dbReference>
<gene>
    <name evidence="11" type="ORF">J4557_11170</name>
</gene>
<dbReference type="PANTHER" id="PTHR30572">
    <property type="entry name" value="MEMBRANE COMPONENT OF TRANSPORTER-RELATED"/>
    <property type="match status" value="1"/>
</dbReference>
<dbReference type="InterPro" id="IPR003838">
    <property type="entry name" value="ABC3_permease_C"/>
</dbReference>
<comment type="caution">
    <text evidence="11">The sequence shown here is derived from an EMBL/GenBank/DDBJ whole genome shotgun (WGS) entry which is preliminary data.</text>
</comment>
<feature type="transmembrane region" description="Helical" evidence="8">
    <location>
        <begin position="314"/>
        <end position="339"/>
    </location>
</feature>
<evidence type="ECO:0000256" key="7">
    <source>
        <dbReference type="SAM" id="MobiDB-lite"/>
    </source>
</evidence>
<reference evidence="11 12" key="1">
    <citation type="submission" date="2021-03" db="EMBL/GenBank/DDBJ databases">
        <authorList>
            <person name="Kanchanasin P."/>
            <person name="Saeng-In P."/>
            <person name="Phongsopitanun W."/>
            <person name="Yuki M."/>
            <person name="Kudo T."/>
            <person name="Ohkuma M."/>
            <person name="Tanasupawat S."/>
        </authorList>
    </citation>
    <scope>NUCLEOTIDE SEQUENCE [LARGE SCALE GENOMIC DNA]</scope>
    <source>
        <strain evidence="11 12">L46</strain>
    </source>
</reference>
<evidence type="ECO:0000256" key="6">
    <source>
        <dbReference type="ARBA" id="ARBA00038076"/>
    </source>
</evidence>
<evidence type="ECO:0000313" key="11">
    <source>
        <dbReference type="EMBL" id="MBO2438081.1"/>
    </source>
</evidence>
<feature type="region of interest" description="Disordered" evidence="7">
    <location>
        <begin position="62"/>
        <end position="110"/>
    </location>
</feature>
<organism evidence="11 12">
    <name type="scientific">Actinomadura nitritigenes</name>
    <dbReference type="NCBI Taxonomy" id="134602"/>
    <lineage>
        <taxon>Bacteria</taxon>
        <taxon>Bacillati</taxon>
        <taxon>Actinomycetota</taxon>
        <taxon>Actinomycetes</taxon>
        <taxon>Streptosporangiales</taxon>
        <taxon>Thermomonosporaceae</taxon>
        <taxon>Actinomadura</taxon>
    </lineage>
</organism>
<evidence type="ECO:0000313" key="12">
    <source>
        <dbReference type="Proteomes" id="UP000666915"/>
    </source>
</evidence>
<comment type="subcellular location">
    <subcellularLocation>
        <location evidence="1">Cell membrane</location>
        <topology evidence="1">Multi-pass membrane protein</topology>
    </subcellularLocation>
</comment>
<sequence>MSPLEILRFALRGLSANKLRSSLTTLGILIGVGAVILLVAVGNGSSEQIKKSIQRLGADSLTVTKSTTGGGGGRGGFGGGPGGNAGGGGFGGFGGSGAGSGESSGPRTQAHDLTTQDAAALVNAADAPSVKSASPVVTSQSVTAGYEGTSATINQFVGTTPTYFAAANKTVASGTAFTTADVTAANKTVVLGSTTASDLFGRVSPLGRKIDVGGIRFTVVGVLKATGSSSSSFSDPDSIAIAPLPAVQETLTGYGALSQIIVQAKDSDAVDSAQAEITQILGQRHDIASSGTADFTVSSQASVQSAVSESNKTFTVLLGAVAAISLLVGGIGITNIMLVTVTERTREIGIRKAIGAPRGAILGQFIAEATVLSLIGGVLGVVAGVAGSLFTIVGVKPVLVPSSIVLALAVSVAIGLFFGSYPANRAAKLRPIEALRHE</sequence>
<keyword evidence="5 8" id="KW-0472">Membrane</keyword>
<accession>A0ABS3QW41</accession>
<feature type="domain" description="MacB-like periplasmic core" evidence="10">
    <location>
        <begin position="21"/>
        <end position="280"/>
    </location>
</feature>
<dbReference type="PANTHER" id="PTHR30572:SF4">
    <property type="entry name" value="ABC TRANSPORTER PERMEASE YTRF"/>
    <property type="match status" value="1"/>
</dbReference>